<protein>
    <recommendedName>
        <fullName evidence="2">DNA polymerase III subunit delta</fullName>
        <ecNumber evidence="1">2.7.7.7</ecNumber>
    </recommendedName>
</protein>
<dbReference type="NCBIfam" id="TIGR01128">
    <property type="entry name" value="holA"/>
    <property type="match status" value="1"/>
</dbReference>
<dbReference type="PANTHER" id="PTHR34388">
    <property type="entry name" value="DNA POLYMERASE III SUBUNIT DELTA"/>
    <property type="match status" value="1"/>
</dbReference>
<evidence type="ECO:0000259" key="10">
    <source>
        <dbReference type="Pfam" id="PF21694"/>
    </source>
</evidence>
<dbReference type="GO" id="GO:0006261">
    <property type="term" value="P:DNA-templated DNA replication"/>
    <property type="evidence" value="ECO:0007669"/>
    <property type="project" value="TreeGrafter"/>
</dbReference>
<dbReference type="InterPro" id="IPR005790">
    <property type="entry name" value="DNA_polIII_delta"/>
</dbReference>
<dbReference type="InterPro" id="IPR027417">
    <property type="entry name" value="P-loop_NTPase"/>
</dbReference>
<reference evidence="12" key="1">
    <citation type="submission" date="2017-09" db="EMBL/GenBank/DDBJ databases">
        <title>Depth-based differentiation of microbial function through sediment-hosted aquifers and enrichment of novel symbionts in the deep terrestrial subsurface.</title>
        <authorList>
            <person name="Probst A.J."/>
            <person name="Ladd B."/>
            <person name="Jarett J.K."/>
            <person name="Geller-Mcgrath D.E."/>
            <person name="Sieber C.M.K."/>
            <person name="Emerson J.B."/>
            <person name="Anantharaman K."/>
            <person name="Thomas B.C."/>
            <person name="Malmstrom R."/>
            <person name="Stieglmeier M."/>
            <person name="Klingl A."/>
            <person name="Woyke T."/>
            <person name="Ryan C.M."/>
            <person name="Banfield J.F."/>
        </authorList>
    </citation>
    <scope>NUCLEOTIDE SEQUENCE [LARGE SCALE GENOMIC DNA]</scope>
</reference>
<comment type="caution">
    <text evidence="11">The sequence shown here is derived from an EMBL/GenBank/DDBJ whole genome shotgun (WGS) entry which is preliminary data.</text>
</comment>
<dbReference type="GO" id="GO:0009360">
    <property type="term" value="C:DNA polymerase III complex"/>
    <property type="evidence" value="ECO:0007669"/>
    <property type="project" value="InterPro"/>
</dbReference>
<evidence type="ECO:0000313" key="11">
    <source>
        <dbReference type="EMBL" id="PIS40181.1"/>
    </source>
</evidence>
<feature type="domain" description="DNA polymerase III delta N-terminal" evidence="9">
    <location>
        <begin position="31"/>
        <end position="139"/>
    </location>
</feature>
<keyword evidence="6" id="KW-0239">DNA-directed DNA polymerase</keyword>
<evidence type="ECO:0000256" key="1">
    <source>
        <dbReference type="ARBA" id="ARBA00012417"/>
    </source>
</evidence>
<evidence type="ECO:0000256" key="7">
    <source>
        <dbReference type="ARBA" id="ARBA00034754"/>
    </source>
</evidence>
<evidence type="ECO:0000256" key="3">
    <source>
        <dbReference type="ARBA" id="ARBA00022679"/>
    </source>
</evidence>
<evidence type="ECO:0000313" key="12">
    <source>
        <dbReference type="Proteomes" id="UP000231472"/>
    </source>
</evidence>
<dbReference type="Pfam" id="PF06144">
    <property type="entry name" value="DNA_pol3_delta"/>
    <property type="match status" value="1"/>
</dbReference>
<gene>
    <name evidence="11" type="primary">holA</name>
    <name evidence="11" type="ORF">COT32_01145</name>
</gene>
<keyword evidence="4" id="KW-0548">Nucleotidyltransferase</keyword>
<dbReference type="Pfam" id="PF21694">
    <property type="entry name" value="DNA_pol3_delta_C"/>
    <property type="match status" value="1"/>
</dbReference>
<sequence>MLTLWRRNKKSKNGRPQRPFLFLLPKIMIIFLYGEDTYRMKEKIKEIIERHKKVHKSGLNLKYFDNFEDLKDGMKQISMFKEKKLAVINNPFSNIEFKEKFLENGKDFAKSKDIIVFYQEEEVNKNDTFFKFLKKNAKCQEFSLLGGLKLKEWIKKEFEKYKVKIEPKALETIIEYIGNDLWRMANEIKKLASYKKNKIIKAEDIELLVRPKIETAIFKTIDAISQKNKKLAINLIHKHIEKGDHPLYLLSMINYQFRNLLIVKDFIERRKPYSIILKKSGLHPFVVRKSYFQCQKFTFQELKKIFQKIFEVDLNIKTGRIKPEIALDMLIAEI</sequence>
<dbReference type="Gene3D" id="1.20.272.10">
    <property type="match status" value="1"/>
</dbReference>
<dbReference type="Proteomes" id="UP000231472">
    <property type="component" value="Unassembled WGS sequence"/>
</dbReference>
<evidence type="ECO:0000256" key="8">
    <source>
        <dbReference type="ARBA" id="ARBA00049244"/>
    </source>
</evidence>
<accession>A0A2H0YNW2</accession>
<comment type="catalytic activity">
    <reaction evidence="8">
        <text>DNA(n) + a 2'-deoxyribonucleoside 5'-triphosphate = DNA(n+1) + diphosphate</text>
        <dbReference type="Rhea" id="RHEA:22508"/>
        <dbReference type="Rhea" id="RHEA-COMP:17339"/>
        <dbReference type="Rhea" id="RHEA-COMP:17340"/>
        <dbReference type="ChEBI" id="CHEBI:33019"/>
        <dbReference type="ChEBI" id="CHEBI:61560"/>
        <dbReference type="ChEBI" id="CHEBI:173112"/>
        <dbReference type="EC" id="2.7.7.7"/>
    </reaction>
</comment>
<keyword evidence="3" id="KW-0808">Transferase</keyword>
<dbReference type="SUPFAM" id="SSF48019">
    <property type="entry name" value="post-AAA+ oligomerization domain-like"/>
    <property type="match status" value="1"/>
</dbReference>
<dbReference type="Gene3D" id="3.40.50.300">
    <property type="entry name" value="P-loop containing nucleotide triphosphate hydrolases"/>
    <property type="match status" value="1"/>
</dbReference>
<dbReference type="Gene3D" id="1.10.8.60">
    <property type="match status" value="1"/>
</dbReference>
<dbReference type="InterPro" id="IPR048466">
    <property type="entry name" value="DNA_pol3_delta-like_C"/>
</dbReference>
<evidence type="ECO:0000256" key="5">
    <source>
        <dbReference type="ARBA" id="ARBA00022705"/>
    </source>
</evidence>
<dbReference type="PANTHER" id="PTHR34388:SF1">
    <property type="entry name" value="DNA POLYMERASE III SUBUNIT DELTA"/>
    <property type="match status" value="1"/>
</dbReference>
<name>A0A2H0YNW2_9BACT</name>
<dbReference type="InterPro" id="IPR010372">
    <property type="entry name" value="DNA_pol3_delta_N"/>
</dbReference>
<proteinExistence type="inferred from homology"/>
<organism evidence="11 12">
    <name type="scientific">Candidatus Nealsonbacteria bacterium CG08_land_8_20_14_0_20_36_22</name>
    <dbReference type="NCBI Taxonomy" id="1974704"/>
    <lineage>
        <taxon>Bacteria</taxon>
        <taxon>Candidatus Nealsoniibacteriota</taxon>
    </lineage>
</organism>
<evidence type="ECO:0000256" key="4">
    <source>
        <dbReference type="ARBA" id="ARBA00022695"/>
    </source>
</evidence>
<feature type="domain" description="DNA polymerase III delta subunit-like C-terminal" evidence="10">
    <location>
        <begin position="214"/>
        <end position="333"/>
    </location>
</feature>
<dbReference type="EC" id="2.7.7.7" evidence="1"/>
<dbReference type="EMBL" id="PEYC01000022">
    <property type="protein sequence ID" value="PIS40181.1"/>
    <property type="molecule type" value="Genomic_DNA"/>
</dbReference>
<dbReference type="GO" id="GO:0003887">
    <property type="term" value="F:DNA-directed DNA polymerase activity"/>
    <property type="evidence" value="ECO:0007669"/>
    <property type="project" value="UniProtKB-KW"/>
</dbReference>
<evidence type="ECO:0000256" key="2">
    <source>
        <dbReference type="ARBA" id="ARBA00017703"/>
    </source>
</evidence>
<evidence type="ECO:0000259" key="9">
    <source>
        <dbReference type="Pfam" id="PF06144"/>
    </source>
</evidence>
<evidence type="ECO:0000256" key="6">
    <source>
        <dbReference type="ARBA" id="ARBA00022932"/>
    </source>
</evidence>
<comment type="similarity">
    <text evidence="7">Belongs to the DNA polymerase HolA subunit family.</text>
</comment>
<dbReference type="GO" id="GO:0003677">
    <property type="term" value="F:DNA binding"/>
    <property type="evidence" value="ECO:0007669"/>
    <property type="project" value="InterPro"/>
</dbReference>
<dbReference type="AlphaFoldDB" id="A0A2H0YNW2"/>
<keyword evidence="5" id="KW-0235">DNA replication</keyword>
<dbReference type="InterPro" id="IPR008921">
    <property type="entry name" value="DNA_pol3_clamp-load_cplx_C"/>
</dbReference>
<dbReference type="SUPFAM" id="SSF52540">
    <property type="entry name" value="P-loop containing nucleoside triphosphate hydrolases"/>
    <property type="match status" value="1"/>
</dbReference>